<gene>
    <name evidence="5" type="ORF">E4O86_04930</name>
</gene>
<accession>A0A964T350</accession>
<evidence type="ECO:0000256" key="2">
    <source>
        <dbReference type="ARBA" id="ARBA00022676"/>
    </source>
</evidence>
<evidence type="ECO:0000256" key="3">
    <source>
        <dbReference type="ARBA" id="ARBA00022679"/>
    </source>
</evidence>
<dbReference type="SUPFAM" id="SSF53756">
    <property type="entry name" value="UDP-Glycosyltransferase/glycogen phosphorylase"/>
    <property type="match status" value="1"/>
</dbReference>
<dbReference type="Gene3D" id="3.40.50.2000">
    <property type="entry name" value="Glycogen Phosphorylase B"/>
    <property type="match status" value="2"/>
</dbReference>
<proteinExistence type="inferred from homology"/>
<comment type="caution">
    <text evidence="5">The sequence shown here is derived from an EMBL/GenBank/DDBJ whole genome shotgun (WGS) entry which is preliminary data.</text>
</comment>
<organism evidence="5 6">
    <name type="scientific">Propylenella binzhouense</name>
    <dbReference type="NCBI Taxonomy" id="2555902"/>
    <lineage>
        <taxon>Bacteria</taxon>
        <taxon>Pseudomonadati</taxon>
        <taxon>Pseudomonadota</taxon>
        <taxon>Alphaproteobacteria</taxon>
        <taxon>Hyphomicrobiales</taxon>
        <taxon>Propylenellaceae</taxon>
        <taxon>Propylenella</taxon>
    </lineage>
</organism>
<evidence type="ECO:0000313" key="6">
    <source>
        <dbReference type="Proteomes" id="UP000773614"/>
    </source>
</evidence>
<dbReference type="GO" id="GO:0016757">
    <property type="term" value="F:glycosyltransferase activity"/>
    <property type="evidence" value="ECO:0007669"/>
    <property type="project" value="UniProtKB-KW"/>
</dbReference>
<keyword evidence="2" id="KW-0328">Glycosyltransferase</keyword>
<protein>
    <submittedName>
        <fullName evidence="5">Glycosyltransferase</fullName>
    </submittedName>
</protein>
<dbReference type="InterPro" id="IPR001173">
    <property type="entry name" value="Glyco_trans_2-like"/>
</dbReference>
<dbReference type="InterPro" id="IPR029044">
    <property type="entry name" value="Nucleotide-diphossugar_trans"/>
</dbReference>
<dbReference type="RefSeq" id="WP_161139404.1">
    <property type="nucleotide sequence ID" value="NZ_SPKJ01000009.1"/>
</dbReference>
<dbReference type="PANTHER" id="PTHR43179:SF12">
    <property type="entry name" value="GALACTOFURANOSYLTRANSFERASE GLFT2"/>
    <property type="match status" value="1"/>
</dbReference>
<dbReference type="Pfam" id="PF00535">
    <property type="entry name" value="Glycos_transf_2"/>
    <property type="match status" value="1"/>
</dbReference>
<keyword evidence="6" id="KW-1185">Reference proteome</keyword>
<comment type="similarity">
    <text evidence="1">Belongs to the glycosyltransferase 2 family.</text>
</comment>
<name>A0A964T350_9HYPH</name>
<evidence type="ECO:0000259" key="4">
    <source>
        <dbReference type="Pfam" id="PF00535"/>
    </source>
</evidence>
<reference evidence="5" key="1">
    <citation type="submission" date="2019-03" db="EMBL/GenBank/DDBJ databases">
        <title>Afifella sp. nov., isolated from activated sludge.</title>
        <authorList>
            <person name="Li Q."/>
            <person name="Liu Y."/>
        </authorList>
    </citation>
    <scope>NUCLEOTIDE SEQUENCE</scope>
    <source>
        <strain evidence="5">L72</strain>
    </source>
</reference>
<evidence type="ECO:0000256" key="1">
    <source>
        <dbReference type="ARBA" id="ARBA00006739"/>
    </source>
</evidence>
<dbReference type="Pfam" id="PF13692">
    <property type="entry name" value="Glyco_trans_1_4"/>
    <property type="match status" value="1"/>
</dbReference>
<sequence length="866" mass="98887">MALLSTLLALSPLLERRPLRRPWHWVQRIWLARSPMFSAEFYRREYRDVADSGMSPLVHFIRYGHKEGRSPHLVFNTRHYREQVTDPTERALNPLVHYMLAGARRRLSPSPWFDRDVYLECNQDVRRAGIEPFLHFCRHGLRENRKASQWFDPRKYLEQSPGFSDSGISALEHFLRSHAGASLDSDLLDVVWQRPVMPGSVEIDYLERLERLPPPQDAGSAVCVDVVVPVYRGVEETLSCLYHVLTAENETAFRLVVVDDGSPEKELSEALGRLAAKGLFDLHRHEESQGFCASINRGLVLNRDRDVIILNSDTEVYGDWIDRLRRAAYASERIATVTPMTNNGTIASYPRFCSDNPIPLELSYAALDRTFADVNAGVAVTVPTAVGFCAYIRRQALEEVGLFDVETFGRGYGEENDFCLRAQRLGWSDVIACDVFVRHLGGTSFRGERQERVERALKILDRKYPHYRPAVHEFIARDPLRQARAQVDTARLRRLRGDRNVVILSHTRGGGTEQNVQQQAGTLAATGASVFFLRAAGGSRSEIRLSHLAAQNFPNVGPFFLHDRSGALRQILTDLQVSEAHIHHLMDFTPDAAERFRTVFREIAIPYTFTVHDYAVICPRINLIGREQVYCGEPPPTACNACLRKNGSEHAVTSIGLWRREHRRLLEEAAEVIVPSEDVSKRLLRYFPGLAITVRPHDDSDPSPFRPRLSERRVLRVGIIGAISRIKGFDVIRQCAIHARQHRLPIQFVVVGYTMNDRQLTRYGVQVTGMYHHDSVDEFIRKQDLDFIWLPSVWPETYSYTLSIALRTGLPIMAFDIGAIAERLRPHERGILLPLSKWDDPDFLCREFLENRVRESVLSERGEEYT</sequence>
<dbReference type="AlphaFoldDB" id="A0A964T350"/>
<dbReference type="Proteomes" id="UP000773614">
    <property type="component" value="Unassembled WGS sequence"/>
</dbReference>
<dbReference type="OrthoDB" id="9771846at2"/>
<dbReference type="SUPFAM" id="SSF53448">
    <property type="entry name" value="Nucleotide-diphospho-sugar transferases"/>
    <property type="match status" value="1"/>
</dbReference>
<keyword evidence="3" id="KW-0808">Transferase</keyword>
<dbReference type="EMBL" id="SPKJ01000009">
    <property type="protein sequence ID" value="MYZ47054.1"/>
    <property type="molecule type" value="Genomic_DNA"/>
</dbReference>
<dbReference type="Gene3D" id="3.90.550.10">
    <property type="entry name" value="Spore Coat Polysaccharide Biosynthesis Protein SpsA, Chain A"/>
    <property type="match status" value="1"/>
</dbReference>
<dbReference type="PANTHER" id="PTHR43179">
    <property type="entry name" value="RHAMNOSYLTRANSFERASE WBBL"/>
    <property type="match status" value="1"/>
</dbReference>
<feature type="domain" description="Glycosyltransferase 2-like" evidence="4">
    <location>
        <begin position="226"/>
        <end position="400"/>
    </location>
</feature>
<evidence type="ECO:0000313" key="5">
    <source>
        <dbReference type="EMBL" id="MYZ47054.1"/>
    </source>
</evidence>